<feature type="transmembrane region" description="Helical" evidence="1">
    <location>
        <begin position="49"/>
        <end position="70"/>
    </location>
</feature>
<protein>
    <submittedName>
        <fullName evidence="2">Uncharacterized protein</fullName>
    </submittedName>
</protein>
<gene>
    <name evidence="2" type="ORF">GR183_13415</name>
</gene>
<evidence type="ECO:0000313" key="2">
    <source>
        <dbReference type="EMBL" id="MXN65906.1"/>
    </source>
</evidence>
<organism evidence="2 3">
    <name type="scientific">Stappia sediminis</name>
    <dbReference type="NCBI Taxonomy" id="2692190"/>
    <lineage>
        <taxon>Bacteria</taxon>
        <taxon>Pseudomonadati</taxon>
        <taxon>Pseudomonadota</taxon>
        <taxon>Alphaproteobacteria</taxon>
        <taxon>Hyphomicrobiales</taxon>
        <taxon>Stappiaceae</taxon>
        <taxon>Stappia</taxon>
    </lineage>
</organism>
<evidence type="ECO:0000256" key="1">
    <source>
        <dbReference type="SAM" id="Phobius"/>
    </source>
</evidence>
<name>A0A7X3LVI4_9HYPH</name>
<keyword evidence="3" id="KW-1185">Reference proteome</keyword>
<comment type="caution">
    <text evidence="2">The sequence shown here is derived from an EMBL/GenBank/DDBJ whole genome shotgun (WGS) entry which is preliminary data.</text>
</comment>
<dbReference type="Proteomes" id="UP000433101">
    <property type="component" value="Unassembled WGS sequence"/>
</dbReference>
<sequence>MAQTIRLGFNPRAAWRTRTRLLTLIAVALLLVAGIGPLASVIIRGPIEIAGFMIDEAGAAILCMGVLTLISFRLCTTFEYIDRLIADEPGEGPFAVPGKGEAES</sequence>
<keyword evidence="1" id="KW-1133">Transmembrane helix</keyword>
<evidence type="ECO:0000313" key="3">
    <source>
        <dbReference type="Proteomes" id="UP000433101"/>
    </source>
</evidence>
<feature type="transmembrane region" description="Helical" evidence="1">
    <location>
        <begin position="21"/>
        <end position="43"/>
    </location>
</feature>
<keyword evidence="1" id="KW-0472">Membrane</keyword>
<keyword evidence="1" id="KW-0812">Transmembrane</keyword>
<reference evidence="2 3" key="1">
    <citation type="submission" date="2019-12" db="EMBL/GenBank/DDBJ databases">
        <authorList>
            <person name="Li M."/>
        </authorList>
    </citation>
    <scope>NUCLEOTIDE SEQUENCE [LARGE SCALE GENOMIC DNA]</scope>
    <source>
        <strain evidence="2 3">GBMRC 2046</strain>
    </source>
</reference>
<dbReference type="RefSeq" id="WP_160776147.1">
    <property type="nucleotide sequence ID" value="NZ_WUMV01000006.1"/>
</dbReference>
<accession>A0A7X3LVI4</accession>
<proteinExistence type="predicted"/>
<dbReference type="AlphaFoldDB" id="A0A7X3LVI4"/>
<dbReference type="EMBL" id="WUMV01000006">
    <property type="protein sequence ID" value="MXN65906.1"/>
    <property type="molecule type" value="Genomic_DNA"/>
</dbReference>